<keyword evidence="2" id="KW-0732">Signal</keyword>
<evidence type="ECO:0000313" key="3">
    <source>
        <dbReference type="EMBL" id="GII52853.1"/>
    </source>
</evidence>
<evidence type="ECO:0000256" key="2">
    <source>
        <dbReference type="SAM" id="SignalP"/>
    </source>
</evidence>
<proteinExistence type="predicted"/>
<feature type="compositionally biased region" description="Basic and acidic residues" evidence="1">
    <location>
        <begin position="219"/>
        <end position="228"/>
    </location>
</feature>
<feature type="compositionally biased region" description="Basic and acidic residues" evidence="1">
    <location>
        <begin position="45"/>
        <end position="59"/>
    </location>
</feature>
<dbReference type="Proteomes" id="UP000605992">
    <property type="component" value="Unassembled WGS sequence"/>
</dbReference>
<reference evidence="3" key="1">
    <citation type="submission" date="2021-01" db="EMBL/GenBank/DDBJ databases">
        <title>Whole genome shotgun sequence of Planotetraspora thailandica NBRC 104271.</title>
        <authorList>
            <person name="Komaki H."/>
            <person name="Tamura T."/>
        </authorList>
    </citation>
    <scope>NUCLEOTIDE SEQUENCE</scope>
    <source>
        <strain evidence="3">NBRC 104271</strain>
    </source>
</reference>
<sequence length="228" mass="23314">MGLIAPAILASGMLMADVTGFEATARGATNTAALHAQADSQAKADLARNTEPTDSRSRQEGPTAGVAIAAPDVVAPGAPPIVPVAEAVQSAVMEPTLMSAPPGPARLYGQLVVVRRPEETAAQPAVITRPGQASSAQPSDEPHEGLTCALDWKDTWLWDLCREDGGKAAEPAVEPPAEPADTPAKEPATKATTKATIEEPAKEPTKESAKTSATPAPGDSDKKSQTGS</sequence>
<feature type="region of interest" description="Disordered" evidence="1">
    <location>
        <begin position="122"/>
        <end position="146"/>
    </location>
</feature>
<dbReference type="EMBL" id="BOOR01000007">
    <property type="protein sequence ID" value="GII52853.1"/>
    <property type="molecule type" value="Genomic_DNA"/>
</dbReference>
<dbReference type="AlphaFoldDB" id="A0A8J3UX41"/>
<keyword evidence="4" id="KW-1185">Reference proteome</keyword>
<protein>
    <recommendedName>
        <fullName evidence="5">Flp pilus-assembly TadG-like N-terminal domain-containing protein</fullName>
    </recommendedName>
</protein>
<feature type="chain" id="PRO_5038973127" description="Flp pilus-assembly TadG-like N-terminal domain-containing protein" evidence="2">
    <location>
        <begin position="17"/>
        <end position="228"/>
    </location>
</feature>
<name>A0A8J3UX41_9ACTN</name>
<organism evidence="3 4">
    <name type="scientific">Planotetraspora thailandica</name>
    <dbReference type="NCBI Taxonomy" id="487172"/>
    <lineage>
        <taxon>Bacteria</taxon>
        <taxon>Bacillati</taxon>
        <taxon>Actinomycetota</taxon>
        <taxon>Actinomycetes</taxon>
        <taxon>Streptosporangiales</taxon>
        <taxon>Streptosporangiaceae</taxon>
        <taxon>Planotetraspora</taxon>
    </lineage>
</organism>
<feature type="compositionally biased region" description="Basic and acidic residues" evidence="1">
    <location>
        <begin position="196"/>
        <end position="209"/>
    </location>
</feature>
<evidence type="ECO:0000256" key="1">
    <source>
        <dbReference type="SAM" id="MobiDB-lite"/>
    </source>
</evidence>
<feature type="signal peptide" evidence="2">
    <location>
        <begin position="1"/>
        <end position="16"/>
    </location>
</feature>
<gene>
    <name evidence="3" type="ORF">Pth03_12420</name>
</gene>
<accession>A0A8J3UX41</accession>
<comment type="caution">
    <text evidence="3">The sequence shown here is derived from an EMBL/GenBank/DDBJ whole genome shotgun (WGS) entry which is preliminary data.</text>
</comment>
<feature type="region of interest" description="Disordered" evidence="1">
    <location>
        <begin position="167"/>
        <end position="228"/>
    </location>
</feature>
<evidence type="ECO:0000313" key="4">
    <source>
        <dbReference type="Proteomes" id="UP000605992"/>
    </source>
</evidence>
<feature type="region of interest" description="Disordered" evidence="1">
    <location>
        <begin position="39"/>
        <end position="63"/>
    </location>
</feature>
<evidence type="ECO:0008006" key="5">
    <source>
        <dbReference type="Google" id="ProtNLM"/>
    </source>
</evidence>